<accession>A0A644V649</accession>
<dbReference type="EMBL" id="VSSQ01000219">
    <property type="protein sequence ID" value="MPL86282.1"/>
    <property type="molecule type" value="Genomic_DNA"/>
</dbReference>
<dbReference type="Gene3D" id="2.40.128.510">
    <property type="entry name" value="Protein of unknown function DUF4738"/>
    <property type="match status" value="1"/>
</dbReference>
<sequence length="173" mass="20691">MFCYGCTNTDKKEKSDTDQTLRIDTITKFDPTNYEEEINDTLVDSVRNIKIVIKKSTRMDKFITQELELDSLHFQRINYRDKTLEFKVLEHDKVIFEKRILKEDLIQINDKDFLSKSVMHGAWFESYDKETEEIKMSFNIVVPDTDWGYFFIMIVDKSGNIKIEEQIEQDEDF</sequence>
<protein>
    <recommendedName>
        <fullName evidence="2">DUF4738 domain-containing protein</fullName>
    </recommendedName>
</protein>
<evidence type="ECO:0008006" key="2">
    <source>
        <dbReference type="Google" id="ProtNLM"/>
    </source>
</evidence>
<evidence type="ECO:0000313" key="1">
    <source>
        <dbReference type="EMBL" id="MPL86282.1"/>
    </source>
</evidence>
<reference evidence="1" key="1">
    <citation type="submission" date="2019-08" db="EMBL/GenBank/DDBJ databases">
        <authorList>
            <person name="Kucharzyk K."/>
            <person name="Murdoch R.W."/>
            <person name="Higgins S."/>
            <person name="Loffler F."/>
        </authorList>
    </citation>
    <scope>NUCLEOTIDE SEQUENCE</scope>
</reference>
<organism evidence="1">
    <name type="scientific">bioreactor metagenome</name>
    <dbReference type="NCBI Taxonomy" id="1076179"/>
    <lineage>
        <taxon>unclassified sequences</taxon>
        <taxon>metagenomes</taxon>
        <taxon>ecological metagenomes</taxon>
    </lineage>
</organism>
<dbReference type="Pfam" id="PF15889">
    <property type="entry name" value="DUF4738"/>
    <property type="match status" value="1"/>
</dbReference>
<gene>
    <name evidence="1" type="ORF">SDC9_32262</name>
</gene>
<proteinExistence type="predicted"/>
<dbReference type="AlphaFoldDB" id="A0A644V649"/>
<comment type="caution">
    <text evidence="1">The sequence shown here is derived from an EMBL/GenBank/DDBJ whole genome shotgun (WGS) entry which is preliminary data.</text>
</comment>
<dbReference type="InterPro" id="IPR031762">
    <property type="entry name" value="DUF4738"/>
</dbReference>
<name>A0A644V649_9ZZZZ</name>